<evidence type="ECO:0000313" key="1">
    <source>
        <dbReference type="EMBL" id="GIF25384.1"/>
    </source>
</evidence>
<dbReference type="EMBL" id="BOMY01000051">
    <property type="protein sequence ID" value="GIF25384.1"/>
    <property type="molecule type" value="Genomic_DNA"/>
</dbReference>
<keyword evidence="2" id="KW-1185">Reference proteome</keyword>
<protein>
    <submittedName>
        <fullName evidence="1">Uncharacterized protein</fullName>
    </submittedName>
</protein>
<evidence type="ECO:0000313" key="2">
    <source>
        <dbReference type="Proteomes" id="UP000623608"/>
    </source>
</evidence>
<gene>
    <name evidence="1" type="ORF">Ate02nite_81140</name>
</gene>
<accession>A0A919TXJ8</accession>
<dbReference type="Proteomes" id="UP000623608">
    <property type="component" value="Unassembled WGS sequence"/>
</dbReference>
<organism evidence="1 2">
    <name type="scientific">Paractinoplanes tereljensis</name>
    <dbReference type="NCBI Taxonomy" id="571912"/>
    <lineage>
        <taxon>Bacteria</taxon>
        <taxon>Bacillati</taxon>
        <taxon>Actinomycetota</taxon>
        <taxon>Actinomycetes</taxon>
        <taxon>Micromonosporales</taxon>
        <taxon>Micromonosporaceae</taxon>
        <taxon>Paractinoplanes</taxon>
    </lineage>
</organism>
<name>A0A919TXJ8_9ACTN</name>
<comment type="caution">
    <text evidence="1">The sequence shown here is derived from an EMBL/GenBank/DDBJ whole genome shotgun (WGS) entry which is preliminary data.</text>
</comment>
<dbReference type="AlphaFoldDB" id="A0A919TXJ8"/>
<proteinExistence type="predicted"/>
<reference evidence="1" key="1">
    <citation type="submission" date="2021-01" db="EMBL/GenBank/DDBJ databases">
        <title>Whole genome shotgun sequence of Actinoplanes tereljensis NBRC 105297.</title>
        <authorList>
            <person name="Komaki H."/>
            <person name="Tamura T."/>
        </authorList>
    </citation>
    <scope>NUCLEOTIDE SEQUENCE</scope>
    <source>
        <strain evidence="1">NBRC 105297</strain>
    </source>
</reference>
<sequence length="85" mass="9221">MLTAGAAAVCIGPGGVGRWQALENRTFLEQCVNRGVPVIPVLLPGVDRVPEDLPFLQNLHHVLFATHMTEKAALDQLVWGITGHR</sequence>